<dbReference type="HOGENOM" id="CLU_3323211_0_0_3"/>
<proteinExistence type="predicted"/>
<sequence length="38" mass="4517">MATAQPRLPGEHQLRIACESKWKSYGQIQYEFNRPRIL</sequence>
<evidence type="ECO:0000313" key="2">
    <source>
        <dbReference type="Proteomes" id="UP000000268"/>
    </source>
</evidence>
<dbReference type="Proteomes" id="UP000000268">
    <property type="component" value="Chromosome"/>
</dbReference>
<dbReference type="EMBL" id="CP000828">
    <property type="protein sequence ID" value="ABW25381.1"/>
    <property type="molecule type" value="Genomic_DNA"/>
</dbReference>
<dbReference type="KEGG" id="amr:AM1_0315"/>
<dbReference type="AlphaFoldDB" id="B0C9U1"/>
<organism evidence="1 2">
    <name type="scientific">Acaryochloris marina (strain MBIC 11017)</name>
    <dbReference type="NCBI Taxonomy" id="329726"/>
    <lineage>
        <taxon>Bacteria</taxon>
        <taxon>Bacillati</taxon>
        <taxon>Cyanobacteriota</taxon>
        <taxon>Cyanophyceae</taxon>
        <taxon>Acaryochloridales</taxon>
        <taxon>Acaryochloridaceae</taxon>
        <taxon>Acaryochloris</taxon>
    </lineage>
</organism>
<name>B0C9U1_ACAM1</name>
<gene>
    <name evidence="1" type="ordered locus">AM1_0315</name>
</gene>
<evidence type="ECO:0000313" key="1">
    <source>
        <dbReference type="EMBL" id="ABW25381.1"/>
    </source>
</evidence>
<keyword evidence="2" id="KW-1185">Reference proteome</keyword>
<protein>
    <submittedName>
        <fullName evidence="1">Uncharacterized protein</fullName>
    </submittedName>
</protein>
<accession>B0C9U1</accession>
<dbReference type="STRING" id="329726.AM1_0315"/>
<reference evidence="1 2" key="1">
    <citation type="journal article" date="2008" name="Proc. Natl. Acad. Sci. U.S.A.">
        <title>Niche adaptation and genome expansion in the chlorophyll d-producing cyanobacterium Acaryochloris marina.</title>
        <authorList>
            <person name="Swingley W.D."/>
            <person name="Chen M."/>
            <person name="Cheung P.C."/>
            <person name="Conrad A.L."/>
            <person name="Dejesa L.C."/>
            <person name="Hao J."/>
            <person name="Honchak B.M."/>
            <person name="Karbach L.E."/>
            <person name="Kurdoglu A."/>
            <person name="Lahiri S."/>
            <person name="Mastrian S.D."/>
            <person name="Miyashita H."/>
            <person name="Page L."/>
            <person name="Ramakrishna P."/>
            <person name="Satoh S."/>
            <person name="Sattley W.M."/>
            <person name="Shimada Y."/>
            <person name="Taylor H.L."/>
            <person name="Tomo T."/>
            <person name="Tsuchiya T."/>
            <person name="Wang Z.T."/>
            <person name="Raymond J."/>
            <person name="Mimuro M."/>
            <person name="Blankenship R.E."/>
            <person name="Touchman J.W."/>
        </authorList>
    </citation>
    <scope>NUCLEOTIDE SEQUENCE [LARGE SCALE GENOMIC DNA]</scope>
    <source>
        <strain evidence="2">MBIC 11017</strain>
    </source>
</reference>